<name>A0ABX4YMT2_9LEPT</name>
<accession>A0ABX4YMT2</accession>
<protein>
    <recommendedName>
        <fullName evidence="3">Flagellar motor switch protein FliG</fullName>
    </recommendedName>
</protein>
<sequence>MIHVEGINYHFFLCDSDSVARVKTKISPFYDFPVIEIEELPYLYSQPAIIPSFLYEIDYARRTYQSRPMRSPSYLSYQNGRLWKEDGKFPKGARELSDGNLFLIDSNPYKTKGNPPITILRAPGQATQIGVKRTADTFHLFRQNRTRMNSTRYLSLRDIVNPELDENEVSRKIETLYFDPESKSYLFRLVKILYAGSPAEEQTIVSNLFAHEPEFAAFLRDRIFSIEILPLIHGPFLNSILNSLDERILKFSIPGLSLPVRNMVERNVSKNRWKQILDGPSKQPNLGESFEEVVEKEIFRRFSRKIYYEEGIFHIYWEQVEESQIELGNRQEIRFSSIPSDKYNFNREGEGLKLYSVTGDKVLFQTDKNLEILRFDILISKREKDSYEMFRIPQGGIVDIPRYDQTKLVVGAGIANDRKPFEFSLLSYNY</sequence>
<dbReference type="Gene3D" id="1.10.220.30">
    <property type="match status" value="1"/>
</dbReference>
<evidence type="ECO:0000313" key="2">
    <source>
        <dbReference type="Proteomes" id="UP000094669"/>
    </source>
</evidence>
<proteinExistence type="predicted"/>
<dbReference type="SUPFAM" id="SSF48029">
    <property type="entry name" value="FliG"/>
    <property type="match status" value="1"/>
</dbReference>
<evidence type="ECO:0008006" key="3">
    <source>
        <dbReference type="Google" id="ProtNLM"/>
    </source>
</evidence>
<reference evidence="1" key="1">
    <citation type="submission" date="2018-01" db="EMBL/GenBank/DDBJ databases">
        <title>Genomic characterization of Leptospira inadai serogroup Lyme isolated from captured rat in Brazil and comparative analysis with human reference strain.</title>
        <authorList>
            <person name="Moreno L.Z."/>
            <person name="Loureiro A.P."/>
            <person name="Miraglia F."/>
            <person name="Kremer F.S."/>
            <person name="Eslabao M.R."/>
            <person name="Dellagostin O.A."/>
            <person name="Lilenbaum W."/>
            <person name="Moreno A.M."/>
        </authorList>
    </citation>
    <scope>NUCLEOTIDE SEQUENCE [LARGE SCALE GENOMIC DNA]</scope>
    <source>
        <strain evidence="1">M34/99</strain>
    </source>
</reference>
<dbReference type="Proteomes" id="UP000094669">
    <property type="component" value="Unassembled WGS sequence"/>
</dbReference>
<evidence type="ECO:0000313" key="1">
    <source>
        <dbReference type="EMBL" id="PNV76587.1"/>
    </source>
</evidence>
<dbReference type="InterPro" id="IPR011002">
    <property type="entry name" value="FliG_a-hlx"/>
</dbReference>
<dbReference type="EMBL" id="MCRM02000002">
    <property type="protein sequence ID" value="PNV76587.1"/>
    <property type="molecule type" value="Genomic_DNA"/>
</dbReference>
<keyword evidence="2" id="KW-1185">Reference proteome</keyword>
<comment type="caution">
    <text evidence="1">The sequence shown here is derived from an EMBL/GenBank/DDBJ whole genome shotgun (WGS) entry which is preliminary data.</text>
</comment>
<organism evidence="1 2">
    <name type="scientific">Leptospira inadai serovar Lyme</name>
    <dbReference type="NCBI Taxonomy" id="293084"/>
    <lineage>
        <taxon>Bacteria</taxon>
        <taxon>Pseudomonadati</taxon>
        <taxon>Spirochaetota</taxon>
        <taxon>Spirochaetia</taxon>
        <taxon>Leptospirales</taxon>
        <taxon>Leptospiraceae</taxon>
        <taxon>Leptospira</taxon>
    </lineage>
</organism>
<dbReference type="RefSeq" id="WP_010419827.1">
    <property type="nucleotide sequence ID" value="NZ_MCRM02000002.1"/>
</dbReference>
<gene>
    <name evidence="1" type="ORF">BES34_003120</name>
</gene>